<dbReference type="OMA" id="MYFRIAS"/>
<dbReference type="PANTHER" id="PTHR24096">
    <property type="entry name" value="LONG-CHAIN-FATTY-ACID--COA LIGASE"/>
    <property type="match status" value="1"/>
</dbReference>
<dbReference type="InterPro" id="IPR025110">
    <property type="entry name" value="AMP-bd_C"/>
</dbReference>
<proteinExistence type="predicted"/>
<sequence>MGISQFLDVDTGKKAGPMQYGEMYFRIASVMKGYYKNPDLTSKFRDAEGWCRSGDVMYYDEDGRVYYVDRLKDIIICLDQQVSSCELESILQSHNTVADAAVVGVPDTRYGDAPAAFVVAKDRARPPNEIATELKHLVAGKTETFKHLYGGVVFIDRLPRNAHGKVLKNKLRHLYKDSKVY</sequence>
<dbReference type="InterPro" id="IPR042099">
    <property type="entry name" value="ANL_N_sf"/>
</dbReference>
<evidence type="ECO:0000313" key="2">
    <source>
        <dbReference type="EMBL" id="KAH9382449.1"/>
    </source>
</evidence>
<dbReference type="AlphaFoldDB" id="A0A9J6H5V5"/>
<dbReference type="Gene3D" id="3.30.300.30">
    <property type="match status" value="1"/>
</dbReference>
<dbReference type="EMBL" id="JABSTR010000011">
    <property type="protein sequence ID" value="KAH9382449.1"/>
    <property type="molecule type" value="Genomic_DNA"/>
</dbReference>
<feature type="domain" description="AMP-binding enzyme C-terminal" evidence="1">
    <location>
        <begin position="86"/>
        <end position="165"/>
    </location>
</feature>
<keyword evidence="3" id="KW-1185">Reference proteome</keyword>
<dbReference type="PANTHER" id="PTHR24096:SF422">
    <property type="entry name" value="BCDNA.GH02901"/>
    <property type="match status" value="1"/>
</dbReference>
<dbReference type="Pfam" id="PF13193">
    <property type="entry name" value="AMP-binding_C"/>
    <property type="match status" value="1"/>
</dbReference>
<dbReference type="Proteomes" id="UP000821853">
    <property type="component" value="Chromosome 9"/>
</dbReference>
<dbReference type="Gene3D" id="3.40.50.12780">
    <property type="entry name" value="N-terminal domain of ligase-like"/>
    <property type="match status" value="1"/>
</dbReference>
<dbReference type="SUPFAM" id="SSF56801">
    <property type="entry name" value="Acetyl-CoA synthetase-like"/>
    <property type="match status" value="1"/>
</dbReference>
<reference evidence="2 3" key="1">
    <citation type="journal article" date="2020" name="Cell">
        <title>Large-Scale Comparative Analyses of Tick Genomes Elucidate Their Genetic Diversity and Vector Capacities.</title>
        <authorList>
            <consortium name="Tick Genome and Microbiome Consortium (TIGMIC)"/>
            <person name="Jia N."/>
            <person name="Wang J."/>
            <person name="Shi W."/>
            <person name="Du L."/>
            <person name="Sun Y."/>
            <person name="Zhan W."/>
            <person name="Jiang J.F."/>
            <person name="Wang Q."/>
            <person name="Zhang B."/>
            <person name="Ji P."/>
            <person name="Bell-Sakyi L."/>
            <person name="Cui X.M."/>
            <person name="Yuan T.T."/>
            <person name="Jiang B.G."/>
            <person name="Yang W.F."/>
            <person name="Lam T.T."/>
            <person name="Chang Q.C."/>
            <person name="Ding S.J."/>
            <person name="Wang X.J."/>
            <person name="Zhu J.G."/>
            <person name="Ruan X.D."/>
            <person name="Zhao L."/>
            <person name="Wei J.T."/>
            <person name="Ye R.Z."/>
            <person name="Que T.C."/>
            <person name="Du C.H."/>
            <person name="Zhou Y.H."/>
            <person name="Cheng J.X."/>
            <person name="Dai P.F."/>
            <person name="Guo W.B."/>
            <person name="Han X.H."/>
            <person name="Huang E.J."/>
            <person name="Li L.F."/>
            <person name="Wei W."/>
            <person name="Gao Y.C."/>
            <person name="Liu J.Z."/>
            <person name="Shao H.Z."/>
            <person name="Wang X."/>
            <person name="Wang C.C."/>
            <person name="Yang T.C."/>
            <person name="Huo Q.B."/>
            <person name="Li W."/>
            <person name="Chen H.Y."/>
            <person name="Chen S.E."/>
            <person name="Zhou L.G."/>
            <person name="Ni X.B."/>
            <person name="Tian J.H."/>
            <person name="Sheng Y."/>
            <person name="Liu T."/>
            <person name="Pan Y.S."/>
            <person name="Xia L.Y."/>
            <person name="Li J."/>
            <person name="Zhao F."/>
            <person name="Cao W.C."/>
        </authorList>
    </citation>
    <scope>NUCLEOTIDE SEQUENCE [LARGE SCALE GENOMIC DNA]</scope>
    <source>
        <strain evidence="2">HaeL-2018</strain>
    </source>
</reference>
<evidence type="ECO:0000313" key="3">
    <source>
        <dbReference type="Proteomes" id="UP000821853"/>
    </source>
</evidence>
<dbReference type="GO" id="GO:0016405">
    <property type="term" value="F:CoA-ligase activity"/>
    <property type="evidence" value="ECO:0007669"/>
    <property type="project" value="TreeGrafter"/>
</dbReference>
<gene>
    <name evidence="2" type="ORF">HPB48_004289</name>
</gene>
<accession>A0A9J6H5V5</accession>
<comment type="caution">
    <text evidence="2">The sequence shown here is derived from an EMBL/GenBank/DDBJ whole genome shotgun (WGS) entry which is preliminary data.</text>
</comment>
<dbReference type="OrthoDB" id="6485306at2759"/>
<organism evidence="2 3">
    <name type="scientific">Haemaphysalis longicornis</name>
    <name type="common">Bush tick</name>
    <dbReference type="NCBI Taxonomy" id="44386"/>
    <lineage>
        <taxon>Eukaryota</taxon>
        <taxon>Metazoa</taxon>
        <taxon>Ecdysozoa</taxon>
        <taxon>Arthropoda</taxon>
        <taxon>Chelicerata</taxon>
        <taxon>Arachnida</taxon>
        <taxon>Acari</taxon>
        <taxon>Parasitiformes</taxon>
        <taxon>Ixodida</taxon>
        <taxon>Ixodoidea</taxon>
        <taxon>Ixodidae</taxon>
        <taxon>Haemaphysalinae</taxon>
        <taxon>Haemaphysalis</taxon>
    </lineage>
</organism>
<dbReference type="InterPro" id="IPR045851">
    <property type="entry name" value="AMP-bd_C_sf"/>
</dbReference>
<protein>
    <recommendedName>
        <fullName evidence="1">AMP-binding enzyme C-terminal domain-containing protein</fullName>
    </recommendedName>
</protein>
<evidence type="ECO:0000259" key="1">
    <source>
        <dbReference type="Pfam" id="PF13193"/>
    </source>
</evidence>
<dbReference type="VEuPathDB" id="VectorBase:HLOH_050268"/>
<name>A0A9J6H5V5_HAELO</name>